<keyword evidence="1 7" id="KW-0808">Transferase</keyword>
<organism evidence="7">
    <name type="scientific">hydrothermal vent metagenome</name>
    <dbReference type="NCBI Taxonomy" id="652676"/>
    <lineage>
        <taxon>unclassified sequences</taxon>
        <taxon>metagenomes</taxon>
        <taxon>ecological metagenomes</taxon>
    </lineage>
</organism>
<keyword evidence="2" id="KW-0443">Lipid metabolism</keyword>
<dbReference type="GO" id="GO:0003841">
    <property type="term" value="F:1-acylglycerol-3-phosphate O-acyltransferase activity"/>
    <property type="evidence" value="ECO:0007669"/>
    <property type="project" value="UniProtKB-EC"/>
</dbReference>
<accession>A0A1W1BAV3</accession>
<protein>
    <submittedName>
        <fullName evidence="7">1-acyl-sn-glycerol-3-phosphate acyltransferase</fullName>
        <ecNumber evidence="7">2.3.1.51</ecNumber>
    </submittedName>
</protein>
<dbReference type="Pfam" id="PF01553">
    <property type="entry name" value="Acyltransferase"/>
    <property type="match status" value="1"/>
</dbReference>
<feature type="transmembrane region" description="Helical" evidence="5">
    <location>
        <begin position="9"/>
        <end position="31"/>
    </location>
</feature>
<evidence type="ECO:0000313" key="7">
    <source>
        <dbReference type="EMBL" id="SFV50637.1"/>
    </source>
</evidence>
<dbReference type="AlphaFoldDB" id="A0A1W1BAV3"/>
<keyword evidence="3" id="KW-1208">Phospholipid metabolism</keyword>
<gene>
    <name evidence="7" type="ORF">MNB_SV-9-296</name>
</gene>
<dbReference type="PANTHER" id="PTHR10434:SF59">
    <property type="entry name" value="1-ACYL-SN-GLYCEROL-3-PHOSPHATE ACYLTRANSFERASE"/>
    <property type="match status" value="1"/>
</dbReference>
<dbReference type="GO" id="GO:0006654">
    <property type="term" value="P:phosphatidic acid biosynthetic process"/>
    <property type="evidence" value="ECO:0007669"/>
    <property type="project" value="TreeGrafter"/>
</dbReference>
<evidence type="ECO:0000259" key="6">
    <source>
        <dbReference type="SMART" id="SM00563"/>
    </source>
</evidence>
<keyword evidence="5" id="KW-0472">Membrane</keyword>
<evidence type="ECO:0000256" key="5">
    <source>
        <dbReference type="SAM" id="Phobius"/>
    </source>
</evidence>
<dbReference type="EC" id="2.3.1.51" evidence="7"/>
<evidence type="ECO:0000256" key="4">
    <source>
        <dbReference type="ARBA" id="ARBA00023315"/>
    </source>
</evidence>
<feature type="domain" description="Phospholipid/glycerol acyltransferase" evidence="6">
    <location>
        <begin position="65"/>
        <end position="180"/>
    </location>
</feature>
<keyword evidence="2" id="KW-0594">Phospholipid biosynthesis</keyword>
<reference evidence="7" key="1">
    <citation type="submission" date="2016-10" db="EMBL/GenBank/DDBJ databases">
        <authorList>
            <person name="de Groot N.N."/>
        </authorList>
    </citation>
    <scope>NUCLEOTIDE SEQUENCE</scope>
</reference>
<dbReference type="EMBL" id="FPHG01000002">
    <property type="protein sequence ID" value="SFV50637.1"/>
    <property type="molecule type" value="Genomic_DNA"/>
</dbReference>
<sequence>MKIFAKIRFYWGAFIISFIVAVIMIPLITIFPKYKGIIMHKLNILIIFLMGGKVEQVGEVDESANLILMNHQGIIDIVGMEALQKKHHRWVAKKELFEATWFGYLLKNGDMICLDRENKTGLLKLIKDVKETIENTDRAVAIFPEGTRAEGQELLEFKAGAKFIGRKLKMRVQPIVITGSKELLNEHIRIGKNATVKYTYLPAFDIKDAPKDWYEQIQIDIQKVIDDELSNNNRSR</sequence>
<dbReference type="PANTHER" id="PTHR10434">
    <property type="entry name" value="1-ACYL-SN-GLYCEROL-3-PHOSPHATE ACYLTRANSFERASE"/>
    <property type="match status" value="1"/>
</dbReference>
<dbReference type="SUPFAM" id="SSF69593">
    <property type="entry name" value="Glycerol-3-phosphate (1)-acyltransferase"/>
    <property type="match status" value="1"/>
</dbReference>
<keyword evidence="2" id="KW-0444">Lipid biosynthesis</keyword>
<dbReference type="CDD" id="cd07989">
    <property type="entry name" value="LPLAT_AGPAT-like"/>
    <property type="match status" value="1"/>
</dbReference>
<evidence type="ECO:0000256" key="3">
    <source>
        <dbReference type="ARBA" id="ARBA00023264"/>
    </source>
</evidence>
<evidence type="ECO:0000256" key="1">
    <source>
        <dbReference type="ARBA" id="ARBA00022679"/>
    </source>
</evidence>
<dbReference type="SMART" id="SM00563">
    <property type="entry name" value="PlsC"/>
    <property type="match status" value="1"/>
</dbReference>
<keyword evidence="4 7" id="KW-0012">Acyltransferase</keyword>
<proteinExistence type="predicted"/>
<keyword evidence="5" id="KW-0812">Transmembrane</keyword>
<name>A0A1W1BAV3_9ZZZZ</name>
<dbReference type="InterPro" id="IPR002123">
    <property type="entry name" value="Plipid/glycerol_acylTrfase"/>
</dbReference>
<evidence type="ECO:0000256" key="2">
    <source>
        <dbReference type="ARBA" id="ARBA00023209"/>
    </source>
</evidence>
<keyword evidence="5" id="KW-1133">Transmembrane helix</keyword>